<evidence type="ECO:0000256" key="2">
    <source>
        <dbReference type="ARBA" id="ARBA00023015"/>
    </source>
</evidence>
<protein>
    <submittedName>
        <fullName evidence="10">Transcription factor HES-1</fullName>
    </submittedName>
</protein>
<dbReference type="Pfam" id="PF07527">
    <property type="entry name" value="Hairy_orange"/>
    <property type="match status" value="1"/>
</dbReference>
<feature type="compositionally biased region" description="Polar residues" evidence="6">
    <location>
        <begin position="235"/>
        <end position="260"/>
    </location>
</feature>
<keyword evidence="9" id="KW-1185">Reference proteome</keyword>
<dbReference type="GO" id="GO:1990837">
    <property type="term" value="F:sequence-specific double-stranded DNA binding"/>
    <property type="evidence" value="ECO:0007669"/>
    <property type="project" value="UniProtKB-ARBA"/>
</dbReference>
<feature type="region of interest" description="Disordered" evidence="6">
    <location>
        <begin position="1"/>
        <end position="64"/>
    </location>
</feature>
<evidence type="ECO:0000259" key="7">
    <source>
        <dbReference type="PROSITE" id="PS50888"/>
    </source>
</evidence>
<dbReference type="SUPFAM" id="SSF158457">
    <property type="entry name" value="Orange domain-like"/>
    <property type="match status" value="1"/>
</dbReference>
<feature type="compositionally biased region" description="Pro residues" evidence="6">
    <location>
        <begin position="39"/>
        <end position="51"/>
    </location>
</feature>
<dbReference type="InterPro" id="IPR011598">
    <property type="entry name" value="bHLH_dom"/>
</dbReference>
<name>A0AAJ7BQR1_CEPCN</name>
<evidence type="ECO:0000256" key="3">
    <source>
        <dbReference type="ARBA" id="ARBA00023125"/>
    </source>
</evidence>
<dbReference type="Pfam" id="PF00010">
    <property type="entry name" value="HLH"/>
    <property type="match status" value="1"/>
</dbReference>
<feature type="region of interest" description="Disordered" evidence="6">
    <location>
        <begin position="175"/>
        <end position="215"/>
    </location>
</feature>
<evidence type="ECO:0000256" key="6">
    <source>
        <dbReference type="SAM" id="MobiDB-lite"/>
    </source>
</evidence>
<comment type="subcellular location">
    <subcellularLocation>
        <location evidence="1">Nucleus</location>
    </subcellularLocation>
</comment>
<gene>
    <name evidence="10" type="primary">LOC107266250</name>
</gene>
<feature type="domain" description="Orange" evidence="8">
    <location>
        <begin position="125"/>
        <end position="165"/>
    </location>
</feature>
<dbReference type="Gene3D" id="6.10.250.980">
    <property type="match status" value="1"/>
</dbReference>
<proteinExistence type="predicted"/>
<evidence type="ECO:0000313" key="9">
    <source>
        <dbReference type="Proteomes" id="UP000694920"/>
    </source>
</evidence>
<sequence length="440" mass="47678">MTARLHSLRHQEKKSASGSHRQHQQQQQQHQQSIHQGPSPAPSPSPSPSPSPKHSDGRRANKPLMEKRRRARINQSLAALKALILDSARLENTKHSKLEKADILELTVRHLQRQRSLAQPGLSRYKAGYQDCSREVSRYLDAPDIITGNTSPMDPAVKQRLLRHLDSCVSELDLDLGSRPDSGLGSSPGSVTDRVTGATSPGPLDHHAPPTPHCSTALNTALIKSEIPEMDATRPDSSTTAGDENNNSSRPTSAFSQVNPTGMEHHPAGMPGDQASTSQQNPNMLSVVQVIPSRLPDGQVVFLLPSHYVQLAAAAAANGISIGPNPPTAIWAATNMSLLKATDKLAKRPHDELPEWSEGAKPSKSPRMDQPEQPLDFTTSKKLKSTRMTGLEGAQVSRGQVDPQDERPASHAGSEGVRMPSPSPIGPQPVKDEEGMWRPW</sequence>
<dbReference type="Gene3D" id="4.10.280.10">
    <property type="entry name" value="Helix-loop-helix DNA-binding domain"/>
    <property type="match status" value="1"/>
</dbReference>
<dbReference type="GeneID" id="107266250"/>
<keyword evidence="3" id="KW-0238">DNA-binding</keyword>
<feature type="region of interest" description="Disordered" evidence="6">
    <location>
        <begin position="231"/>
        <end position="280"/>
    </location>
</feature>
<dbReference type="FunFam" id="4.10.280.10:FF:000009">
    <property type="entry name" value="Transcription factor HES-1"/>
    <property type="match status" value="1"/>
</dbReference>
<evidence type="ECO:0000313" key="10">
    <source>
        <dbReference type="RefSeq" id="XP_015592039.1"/>
    </source>
</evidence>
<dbReference type="SMART" id="SM00353">
    <property type="entry name" value="HLH"/>
    <property type="match status" value="1"/>
</dbReference>
<dbReference type="CTD" id="35168"/>
<dbReference type="KEGG" id="ccin:107266250"/>
<dbReference type="GO" id="GO:0006355">
    <property type="term" value="P:regulation of DNA-templated transcription"/>
    <property type="evidence" value="ECO:0007669"/>
    <property type="project" value="InterPro"/>
</dbReference>
<evidence type="ECO:0000256" key="1">
    <source>
        <dbReference type="ARBA" id="ARBA00004123"/>
    </source>
</evidence>
<dbReference type="RefSeq" id="XP_015592039.1">
    <property type="nucleotide sequence ID" value="XM_015736553.2"/>
</dbReference>
<feature type="compositionally biased region" description="Low complexity" evidence="6">
    <location>
        <begin position="24"/>
        <end position="38"/>
    </location>
</feature>
<dbReference type="CDD" id="cd11410">
    <property type="entry name" value="bHLH_O_HES"/>
    <property type="match status" value="1"/>
</dbReference>
<dbReference type="GO" id="GO:0005634">
    <property type="term" value="C:nucleus"/>
    <property type="evidence" value="ECO:0007669"/>
    <property type="project" value="UniProtKB-SubCell"/>
</dbReference>
<evidence type="ECO:0000256" key="5">
    <source>
        <dbReference type="ARBA" id="ARBA00023242"/>
    </source>
</evidence>
<dbReference type="AlphaFoldDB" id="A0AAJ7BQR1"/>
<feature type="region of interest" description="Disordered" evidence="6">
    <location>
        <begin position="347"/>
        <end position="440"/>
    </location>
</feature>
<feature type="compositionally biased region" description="Basic and acidic residues" evidence="6">
    <location>
        <begin position="430"/>
        <end position="440"/>
    </location>
</feature>
<dbReference type="Proteomes" id="UP000694920">
    <property type="component" value="Unplaced"/>
</dbReference>
<dbReference type="PROSITE" id="PS50888">
    <property type="entry name" value="BHLH"/>
    <property type="match status" value="1"/>
</dbReference>
<dbReference type="GO" id="GO:0046983">
    <property type="term" value="F:protein dimerization activity"/>
    <property type="evidence" value="ECO:0007669"/>
    <property type="project" value="InterPro"/>
</dbReference>
<keyword evidence="5" id="KW-0539">Nucleus</keyword>
<organism evidence="9 10">
    <name type="scientific">Cephus cinctus</name>
    <name type="common">Wheat stem sawfly</name>
    <dbReference type="NCBI Taxonomy" id="211228"/>
    <lineage>
        <taxon>Eukaryota</taxon>
        <taxon>Metazoa</taxon>
        <taxon>Ecdysozoa</taxon>
        <taxon>Arthropoda</taxon>
        <taxon>Hexapoda</taxon>
        <taxon>Insecta</taxon>
        <taxon>Pterygota</taxon>
        <taxon>Neoptera</taxon>
        <taxon>Endopterygota</taxon>
        <taxon>Hymenoptera</taxon>
        <taxon>Cephoidea</taxon>
        <taxon>Cephidae</taxon>
        <taxon>Cephus</taxon>
    </lineage>
</organism>
<dbReference type="PROSITE" id="PS51054">
    <property type="entry name" value="ORANGE"/>
    <property type="match status" value="1"/>
</dbReference>
<dbReference type="InterPro" id="IPR050370">
    <property type="entry name" value="HES_HEY"/>
</dbReference>
<accession>A0AAJ7BQR1</accession>
<keyword evidence="2" id="KW-0805">Transcription regulation</keyword>
<feature type="domain" description="BHLH" evidence="7">
    <location>
        <begin position="57"/>
        <end position="114"/>
    </location>
</feature>
<dbReference type="InterPro" id="IPR036638">
    <property type="entry name" value="HLH_DNA-bd_sf"/>
</dbReference>
<evidence type="ECO:0000256" key="4">
    <source>
        <dbReference type="ARBA" id="ARBA00023163"/>
    </source>
</evidence>
<dbReference type="PANTHER" id="PTHR10985">
    <property type="entry name" value="BASIC HELIX-LOOP-HELIX TRANSCRIPTION FACTOR, HES-RELATED"/>
    <property type="match status" value="1"/>
</dbReference>
<keyword evidence="4" id="KW-0804">Transcription</keyword>
<dbReference type="SUPFAM" id="SSF47459">
    <property type="entry name" value="HLH, helix-loop-helix DNA-binding domain"/>
    <property type="match status" value="1"/>
</dbReference>
<dbReference type="InterPro" id="IPR003650">
    <property type="entry name" value="Orange_dom"/>
</dbReference>
<evidence type="ECO:0000259" key="8">
    <source>
        <dbReference type="PROSITE" id="PS51054"/>
    </source>
</evidence>
<reference evidence="10" key="1">
    <citation type="submission" date="2025-08" db="UniProtKB">
        <authorList>
            <consortium name="RefSeq"/>
        </authorList>
    </citation>
    <scope>IDENTIFICATION</scope>
</reference>
<dbReference type="SMART" id="SM00511">
    <property type="entry name" value="ORANGE"/>
    <property type="match status" value="1"/>
</dbReference>